<feature type="transmembrane region" description="Helical" evidence="5">
    <location>
        <begin position="302"/>
        <end position="321"/>
    </location>
</feature>
<feature type="transmembrane region" description="Helical" evidence="5">
    <location>
        <begin position="262"/>
        <end position="282"/>
    </location>
</feature>
<feature type="transmembrane region" description="Helical" evidence="5">
    <location>
        <begin position="162"/>
        <end position="179"/>
    </location>
</feature>
<dbReference type="Pfam" id="PF01490">
    <property type="entry name" value="Aa_trans"/>
    <property type="match status" value="1"/>
</dbReference>
<evidence type="ECO:0000313" key="8">
    <source>
        <dbReference type="RefSeq" id="XP_024942721.1"/>
    </source>
</evidence>
<evidence type="ECO:0000259" key="6">
    <source>
        <dbReference type="Pfam" id="PF01490"/>
    </source>
</evidence>
<dbReference type="RefSeq" id="XP_024942721.1">
    <property type="nucleotide sequence ID" value="XM_025086953.1"/>
</dbReference>
<dbReference type="GeneID" id="112494629"/>
<evidence type="ECO:0000256" key="5">
    <source>
        <dbReference type="SAM" id="Phobius"/>
    </source>
</evidence>
<gene>
    <name evidence="8" type="primary">LOC112494629</name>
</gene>
<dbReference type="InterPro" id="IPR013057">
    <property type="entry name" value="AA_transpt_TM"/>
</dbReference>
<evidence type="ECO:0000256" key="1">
    <source>
        <dbReference type="ARBA" id="ARBA00004141"/>
    </source>
</evidence>
<feature type="transmembrane region" description="Helical" evidence="5">
    <location>
        <begin position="354"/>
        <end position="370"/>
    </location>
</feature>
<keyword evidence="4 5" id="KW-0472">Membrane</keyword>
<dbReference type="GO" id="GO:0015179">
    <property type="term" value="F:L-amino acid transmembrane transporter activity"/>
    <property type="evidence" value="ECO:0007669"/>
    <property type="project" value="TreeGrafter"/>
</dbReference>
<feature type="transmembrane region" description="Helical" evidence="5">
    <location>
        <begin position="229"/>
        <end position="250"/>
    </location>
</feature>
<reference evidence="8" key="1">
    <citation type="submission" date="2025-08" db="UniProtKB">
        <authorList>
            <consortium name="RefSeq"/>
        </authorList>
    </citation>
    <scope>IDENTIFICATION</scope>
</reference>
<sequence>MTDKEPNDKNDTVEDVAYDPYEHREVDGRTLVSDFGSWANLVKSAVGTGLFAMPHAFACVGILVGIIGTIIMGVLITISLHLLVQAHYKVCVKIQKPALSYSELVTSTMKSGPRRVKAAAEWTIFVVDVIMLMCYIGIGSIYVVFIAGVVQECLDSNKTISQGYYALILIPFFLVMNMIKHLKALAPFSMLGNLFLLIAAIIGVVYSLKDGIGNEYEIVRSELNLYPKFLGTVFFSMCSPGLILSIENSMKNPENYNKPCGVFNLGMSVVIIIHVLIGSIGYLKWGPDSRANFIRNHLENDVATVIALVFQALAIYFSYGLQCYMPISILHEDYALPGIEEGDCAGTSFLWDQIIRISVTLITCILAATIPKLDIFIGLVGAFSMTTLGVVIPVALYLIVYLNNFGRYRWRFVLGIFLLFVGLTCMICATVTSMILIVRFFKYG</sequence>
<name>A0AAJ7RLV9_CEPCN</name>
<feature type="transmembrane region" description="Helical" evidence="5">
    <location>
        <begin position="412"/>
        <end position="441"/>
    </location>
</feature>
<feature type="transmembrane region" description="Helical" evidence="5">
    <location>
        <begin position="191"/>
        <end position="209"/>
    </location>
</feature>
<evidence type="ECO:0000313" key="7">
    <source>
        <dbReference type="Proteomes" id="UP000694920"/>
    </source>
</evidence>
<dbReference type="PANTHER" id="PTHR22950:SF340">
    <property type="entry name" value="AMINO ACID TRANSPORTER TRANSMEMBRANE DOMAIN-CONTAINING PROTEIN-RELATED"/>
    <property type="match status" value="1"/>
</dbReference>
<feature type="domain" description="Amino acid transporter transmembrane" evidence="6">
    <location>
        <begin position="37"/>
        <end position="433"/>
    </location>
</feature>
<feature type="transmembrane region" description="Helical" evidence="5">
    <location>
        <begin position="55"/>
        <end position="84"/>
    </location>
</feature>
<dbReference type="GO" id="GO:0005774">
    <property type="term" value="C:vacuolar membrane"/>
    <property type="evidence" value="ECO:0007669"/>
    <property type="project" value="TreeGrafter"/>
</dbReference>
<evidence type="ECO:0000256" key="2">
    <source>
        <dbReference type="ARBA" id="ARBA00022692"/>
    </source>
</evidence>
<evidence type="ECO:0000256" key="3">
    <source>
        <dbReference type="ARBA" id="ARBA00022989"/>
    </source>
</evidence>
<keyword evidence="3 5" id="KW-1133">Transmembrane helix</keyword>
<protein>
    <submittedName>
        <fullName evidence="8">Proton-coupled amino acid transporter-like protein CG1139</fullName>
    </submittedName>
</protein>
<dbReference type="AlphaFoldDB" id="A0AAJ7RLV9"/>
<comment type="subcellular location">
    <subcellularLocation>
        <location evidence="1">Membrane</location>
        <topology evidence="1">Multi-pass membrane protein</topology>
    </subcellularLocation>
</comment>
<dbReference type="PANTHER" id="PTHR22950">
    <property type="entry name" value="AMINO ACID TRANSPORTER"/>
    <property type="match status" value="1"/>
</dbReference>
<feature type="transmembrane region" description="Helical" evidence="5">
    <location>
        <begin position="376"/>
        <end position="400"/>
    </location>
</feature>
<feature type="transmembrane region" description="Helical" evidence="5">
    <location>
        <begin position="124"/>
        <end position="150"/>
    </location>
</feature>
<organism evidence="7 8">
    <name type="scientific">Cephus cinctus</name>
    <name type="common">Wheat stem sawfly</name>
    <dbReference type="NCBI Taxonomy" id="211228"/>
    <lineage>
        <taxon>Eukaryota</taxon>
        <taxon>Metazoa</taxon>
        <taxon>Ecdysozoa</taxon>
        <taxon>Arthropoda</taxon>
        <taxon>Hexapoda</taxon>
        <taxon>Insecta</taxon>
        <taxon>Pterygota</taxon>
        <taxon>Neoptera</taxon>
        <taxon>Endopterygota</taxon>
        <taxon>Hymenoptera</taxon>
        <taxon>Cephoidea</taxon>
        <taxon>Cephidae</taxon>
        <taxon>Cephus</taxon>
    </lineage>
</organism>
<accession>A0AAJ7RLV9</accession>
<proteinExistence type="predicted"/>
<keyword evidence="7" id="KW-1185">Reference proteome</keyword>
<dbReference type="Proteomes" id="UP000694920">
    <property type="component" value="Unplaced"/>
</dbReference>
<keyword evidence="2 5" id="KW-0812">Transmembrane</keyword>
<dbReference type="KEGG" id="ccin:112494629"/>
<evidence type="ECO:0000256" key="4">
    <source>
        <dbReference type="ARBA" id="ARBA00023136"/>
    </source>
</evidence>